<dbReference type="Pfam" id="PF11258">
    <property type="entry name" value="DUF3048"/>
    <property type="match status" value="1"/>
</dbReference>
<gene>
    <name evidence="5" type="ORF">SAMN02745751_01035</name>
</gene>
<dbReference type="SUPFAM" id="SSF159774">
    <property type="entry name" value="YerB-like"/>
    <property type="match status" value="1"/>
</dbReference>
<feature type="compositionally biased region" description="Polar residues" evidence="1">
    <location>
        <begin position="34"/>
        <end position="47"/>
    </location>
</feature>
<dbReference type="Pfam" id="PF17479">
    <property type="entry name" value="DUF3048_C"/>
    <property type="match status" value="1"/>
</dbReference>
<feature type="domain" description="DUF3048" evidence="3">
    <location>
        <begin position="96"/>
        <end position="235"/>
    </location>
</feature>
<keyword evidence="6" id="KW-1185">Reference proteome</keyword>
<dbReference type="Proteomes" id="UP000184052">
    <property type="component" value="Unassembled WGS sequence"/>
</dbReference>
<dbReference type="OrthoDB" id="9779102at2"/>
<feature type="chain" id="PRO_5012838883" description="DUF3048 domain-containing protein" evidence="2">
    <location>
        <begin position="23"/>
        <end position="389"/>
    </location>
</feature>
<evidence type="ECO:0000313" key="5">
    <source>
        <dbReference type="EMBL" id="SHI76426.1"/>
    </source>
</evidence>
<feature type="signal peptide" evidence="2">
    <location>
        <begin position="1"/>
        <end position="22"/>
    </location>
</feature>
<dbReference type="AlphaFoldDB" id="A0A1M6DT48"/>
<feature type="compositionally biased region" description="Gly residues" evidence="1">
    <location>
        <begin position="60"/>
        <end position="75"/>
    </location>
</feature>
<evidence type="ECO:0000259" key="3">
    <source>
        <dbReference type="Pfam" id="PF11258"/>
    </source>
</evidence>
<evidence type="ECO:0000256" key="1">
    <source>
        <dbReference type="SAM" id="MobiDB-lite"/>
    </source>
</evidence>
<proteinExistence type="predicted"/>
<organism evidence="5 6">
    <name type="scientific">Dethiosulfatibacter aminovorans DSM 17477</name>
    <dbReference type="NCBI Taxonomy" id="1121476"/>
    <lineage>
        <taxon>Bacteria</taxon>
        <taxon>Bacillati</taxon>
        <taxon>Bacillota</taxon>
        <taxon>Tissierellia</taxon>
        <taxon>Dethiosulfatibacter</taxon>
    </lineage>
</organism>
<feature type="region of interest" description="Disordered" evidence="1">
    <location>
        <begin position="20"/>
        <end position="83"/>
    </location>
</feature>
<evidence type="ECO:0000259" key="4">
    <source>
        <dbReference type="Pfam" id="PF17479"/>
    </source>
</evidence>
<dbReference type="Gene3D" id="3.50.90.10">
    <property type="entry name" value="YerB-like"/>
    <property type="match status" value="1"/>
</dbReference>
<evidence type="ECO:0000313" key="6">
    <source>
        <dbReference type="Proteomes" id="UP000184052"/>
    </source>
</evidence>
<sequence length="389" mass="43842">MLRKLVILMVIALAATSCSPKAEENNNDPETENSGDLGSESESTDNGSEVAENEDSDISGGDGLTGEDSQGGGQGDVSEDNQEDEVVIVDGVYSPLSGVLYEREQTENRPVSVMIDNHPSARWQAGICKAEIVYECEVEYPYTRYMAVFMCEAPEHIGPVRSARPYYLRYALEYDSMYVHVGGSQEALGTIVDYNMADLDGLTSGEFWRYYKTGKDIPNNMYTAMENIRSAQSYLKYRQTGNFEGFSFHEELTGLDSLYEDAVECTDLKITYNRSYAVDFEYSSDGDYKRYVNGERQIDEYYEEKINASNIIIQKVDKEVVDNYGRIHLNTVSEGTGYFITDGKCIDITWKKDTYRSKTVYMDLSGDEIILNPGQTWIQVVSQDSTVEF</sequence>
<dbReference type="EMBL" id="FQZL01000006">
    <property type="protein sequence ID" value="SHI76426.1"/>
    <property type="molecule type" value="Genomic_DNA"/>
</dbReference>
<feature type="domain" description="DUF3048" evidence="4">
    <location>
        <begin position="269"/>
        <end position="378"/>
    </location>
</feature>
<reference evidence="5 6" key="1">
    <citation type="submission" date="2016-11" db="EMBL/GenBank/DDBJ databases">
        <authorList>
            <person name="Jaros S."/>
            <person name="Januszkiewicz K."/>
            <person name="Wedrychowicz H."/>
        </authorList>
    </citation>
    <scope>NUCLEOTIDE SEQUENCE [LARGE SCALE GENOMIC DNA]</scope>
    <source>
        <strain evidence="5 6">DSM 17477</strain>
    </source>
</reference>
<evidence type="ECO:0000256" key="2">
    <source>
        <dbReference type="SAM" id="SignalP"/>
    </source>
</evidence>
<protein>
    <recommendedName>
        <fullName evidence="7">DUF3048 domain-containing protein</fullName>
    </recommendedName>
</protein>
<dbReference type="STRING" id="1121476.SAMN02745751_01035"/>
<name>A0A1M6DT48_9FIRM</name>
<keyword evidence="2" id="KW-0732">Signal</keyword>
<dbReference type="InterPro" id="IPR021416">
    <property type="entry name" value="DUF3048_N"/>
</dbReference>
<accession>A0A1M6DT48</accession>
<dbReference type="InterPro" id="IPR035328">
    <property type="entry name" value="DUF3048_C"/>
</dbReference>
<dbReference type="PROSITE" id="PS51257">
    <property type="entry name" value="PROKAR_LIPOPROTEIN"/>
    <property type="match status" value="1"/>
</dbReference>
<dbReference type="RefSeq" id="WP_073048142.1">
    <property type="nucleotide sequence ID" value="NZ_FQZL01000006.1"/>
</dbReference>
<evidence type="ECO:0008006" key="7">
    <source>
        <dbReference type="Google" id="ProtNLM"/>
    </source>
</evidence>
<dbReference type="InterPro" id="IPR023158">
    <property type="entry name" value="YerB-like_sf"/>
</dbReference>